<proteinExistence type="predicted"/>
<keyword evidence="1" id="KW-1185">Reference proteome</keyword>
<reference evidence="2" key="2">
    <citation type="submission" date="2025-08" db="UniProtKB">
        <authorList>
            <consortium name="RefSeq"/>
        </authorList>
    </citation>
    <scope>IDENTIFICATION</scope>
    <source>
        <tissue evidence="2">Leaf</tissue>
    </source>
</reference>
<evidence type="ECO:0000313" key="1">
    <source>
        <dbReference type="Proteomes" id="UP000790787"/>
    </source>
</evidence>
<sequence length="698" mass="80822">MASLTVLLRHSGKWNDEGNYIDFSIEGILIKEYASFNDLVGSISNQLGIDLSTNTIKIQYNVEGNRTPMEIHNDMGYRVYVELKKENKEFGMYPLCITTMEKELISGDGEAIGVFELHKDLIISKTNQKEVMAGQVYKDKATLKEVMENYAIAQRFQFRVDRSNAVSYALICISEDCDWRFKASSINKSELFKRKYTPRDIIDDVKSDLGIDVSYMLAWRAKEKAMNFLRGELADSYKKLPGYLYTMDKTYPGSHIRMEKSSKNEFMYVYISLYAFIRGFDHYRPTVVVDGSHLKSYYTGTFVSASTLDGAGHILSLAYGVIDSENDAAWTWFFEQFKIAYGVRENMCIVSDRNESIIKSASRVYPDVPHCACIWHLWNNVYKKFKKSHAKLSEIYFSMAKAYTQTEFDSLMEKVEKVDIRVKEYLELAGYEKWARLYALVNRGWTMTSNIAGSINAALVSARELPIYDFLEEVRKMFGRWNCSNHKEATQTYKTLGKKYQEMLELNETMCTQLPVNFYEYLLELVNNIDEYSFSKKVEYKCIQIQTVDHYTVVPSTEYLHIVNDGGRNYTVCLLERKCVCGRFQIDELPCPHAWAILKSKFLMPEEYCSSYYKPSTIVMTYDVPVYPLPDKNDWNIPEHVAEEVVLPPKWKRPPGRPKKKRDKNLSELLLPKNQHSCSICGQGGHNKRTCRNAPRNK</sequence>
<dbReference type="Proteomes" id="UP000790787">
    <property type="component" value="Chromosome 10"/>
</dbReference>
<dbReference type="RefSeq" id="XP_075079856.1">
    <property type="nucleotide sequence ID" value="XM_075223755.1"/>
</dbReference>
<organism evidence="1 2">
    <name type="scientific">Nicotiana tabacum</name>
    <name type="common">Common tobacco</name>
    <dbReference type="NCBI Taxonomy" id="4097"/>
    <lineage>
        <taxon>Eukaryota</taxon>
        <taxon>Viridiplantae</taxon>
        <taxon>Streptophyta</taxon>
        <taxon>Embryophyta</taxon>
        <taxon>Tracheophyta</taxon>
        <taxon>Spermatophyta</taxon>
        <taxon>Magnoliopsida</taxon>
        <taxon>eudicotyledons</taxon>
        <taxon>Gunneridae</taxon>
        <taxon>Pentapetalae</taxon>
        <taxon>asterids</taxon>
        <taxon>lamiids</taxon>
        <taxon>Solanales</taxon>
        <taxon>Solanaceae</taxon>
        <taxon>Nicotianoideae</taxon>
        <taxon>Nicotianeae</taxon>
        <taxon>Nicotiana</taxon>
    </lineage>
</organism>
<gene>
    <name evidence="2" type="primary">LOC107779973</name>
</gene>
<evidence type="ECO:0000313" key="2">
    <source>
        <dbReference type="RefSeq" id="XP_075079856.1"/>
    </source>
</evidence>
<accession>A0AC58S4E2</accession>
<name>A0AC58S4E2_TOBAC</name>
<reference evidence="1" key="1">
    <citation type="journal article" date="2014" name="Nat. Commun.">
        <title>The tobacco genome sequence and its comparison with those of tomato and potato.</title>
        <authorList>
            <person name="Sierro N."/>
            <person name="Battey J.N."/>
            <person name="Ouadi S."/>
            <person name="Bakaher N."/>
            <person name="Bovet L."/>
            <person name="Willig A."/>
            <person name="Goepfert S."/>
            <person name="Peitsch M.C."/>
            <person name="Ivanov N.V."/>
        </authorList>
    </citation>
    <scope>NUCLEOTIDE SEQUENCE [LARGE SCALE GENOMIC DNA]</scope>
</reference>
<protein>
    <submittedName>
        <fullName evidence="2">Uncharacterized protein LOC107779973</fullName>
    </submittedName>
</protein>